<evidence type="ECO:0000313" key="4">
    <source>
        <dbReference type="Proteomes" id="UP000294933"/>
    </source>
</evidence>
<dbReference type="InterPro" id="IPR008991">
    <property type="entry name" value="Translation_prot_SH3-like_sf"/>
</dbReference>
<reference evidence="3 4" key="1">
    <citation type="submission" date="2018-06" db="EMBL/GenBank/DDBJ databases">
        <title>A transcriptomic atlas of mushroom development highlights an independent origin of complex multicellularity.</title>
        <authorList>
            <consortium name="DOE Joint Genome Institute"/>
            <person name="Krizsan K."/>
            <person name="Almasi E."/>
            <person name="Merenyi Z."/>
            <person name="Sahu N."/>
            <person name="Viragh M."/>
            <person name="Koszo T."/>
            <person name="Mondo S."/>
            <person name="Kiss B."/>
            <person name="Balint B."/>
            <person name="Kues U."/>
            <person name="Barry K."/>
            <person name="Hegedus J.C."/>
            <person name="Henrissat B."/>
            <person name="Johnson J."/>
            <person name="Lipzen A."/>
            <person name="Ohm R."/>
            <person name="Nagy I."/>
            <person name="Pangilinan J."/>
            <person name="Yan J."/>
            <person name="Xiong Y."/>
            <person name="Grigoriev I.V."/>
            <person name="Hibbett D.S."/>
            <person name="Nagy L.G."/>
        </authorList>
    </citation>
    <scope>NUCLEOTIDE SEQUENCE [LARGE SCALE GENOMIC DNA]</scope>
    <source>
        <strain evidence="3 4">SZMC22713</strain>
    </source>
</reference>
<dbReference type="VEuPathDB" id="FungiDB:BD410DRAFT_807218"/>
<evidence type="ECO:0000313" key="3">
    <source>
        <dbReference type="EMBL" id="TDL17609.1"/>
    </source>
</evidence>
<accession>A0A4Y7PSS0</accession>
<feature type="domain" description="KOW" evidence="2">
    <location>
        <begin position="110"/>
        <end position="137"/>
    </location>
</feature>
<dbReference type="SUPFAM" id="SSF50104">
    <property type="entry name" value="Translation proteins SH3-like domain"/>
    <property type="match status" value="1"/>
</dbReference>
<gene>
    <name evidence="3" type="ORF">BD410DRAFT_807218</name>
</gene>
<dbReference type="AlphaFoldDB" id="A0A4Y7PSS0"/>
<dbReference type="EMBL" id="ML170219">
    <property type="protein sequence ID" value="TDL17609.1"/>
    <property type="molecule type" value="Genomic_DNA"/>
</dbReference>
<protein>
    <recommendedName>
        <fullName evidence="2">KOW domain-containing protein</fullName>
    </recommendedName>
</protein>
<dbReference type="InterPro" id="IPR014722">
    <property type="entry name" value="Rib_uL2_dom2"/>
</dbReference>
<dbReference type="InterPro" id="IPR005824">
    <property type="entry name" value="KOW"/>
</dbReference>
<keyword evidence="4" id="KW-1185">Reference proteome</keyword>
<dbReference type="Gene3D" id="2.30.30.30">
    <property type="match status" value="2"/>
</dbReference>
<dbReference type="SMART" id="SM00739">
    <property type="entry name" value="KOW"/>
    <property type="match status" value="2"/>
</dbReference>
<feature type="compositionally biased region" description="Basic and acidic residues" evidence="1">
    <location>
        <begin position="211"/>
        <end position="224"/>
    </location>
</feature>
<feature type="region of interest" description="Disordered" evidence="1">
    <location>
        <begin position="206"/>
        <end position="243"/>
    </location>
</feature>
<evidence type="ECO:0000256" key="1">
    <source>
        <dbReference type="SAM" id="MobiDB-lite"/>
    </source>
</evidence>
<name>A0A4Y7PSS0_9AGAM</name>
<dbReference type="Proteomes" id="UP000294933">
    <property type="component" value="Unassembled WGS sequence"/>
</dbReference>
<sequence>MSGPYCGLNGIILRFEDHFLSVDVSELGLVQVQIDHVRRVLSTGDNVRVMVGHFVNKTGIVLAVAGTNVTLYDIGSEPITVPQVYVETYKPDITGGKSISHTASARSRPDPWVGKRVIIINGYHKGNWAEVRSTSGDNVQVILDCNHSTQSYQKKHLVDEGGFTLSGENKRKDFGNLVERYTAAEMPRAPTPTPDDAAIPEDMNLNQAWDPGHEDESDTNKNDDIVEVNSGKRLPTPPPNYDGPGRWLLKPEICARMATHRIVVQFFDSMSYEGGRFDRRHATTNTDGSSVNPRFLAIDLTCKDKRAKTYDLPVPVKFLQPVLPNKNGIGVVIAGDRSGTLIFLRRFAKGKKTAKVVQAGGTSEWDEPIENLCRVEERNA</sequence>
<evidence type="ECO:0000259" key="2">
    <source>
        <dbReference type="SMART" id="SM00739"/>
    </source>
</evidence>
<feature type="domain" description="KOW" evidence="2">
    <location>
        <begin position="40"/>
        <end position="67"/>
    </location>
</feature>
<proteinExistence type="predicted"/>
<organism evidence="3 4">
    <name type="scientific">Rickenella mellea</name>
    <dbReference type="NCBI Taxonomy" id="50990"/>
    <lineage>
        <taxon>Eukaryota</taxon>
        <taxon>Fungi</taxon>
        <taxon>Dikarya</taxon>
        <taxon>Basidiomycota</taxon>
        <taxon>Agaricomycotina</taxon>
        <taxon>Agaricomycetes</taxon>
        <taxon>Hymenochaetales</taxon>
        <taxon>Rickenellaceae</taxon>
        <taxon>Rickenella</taxon>
    </lineage>
</organism>